<keyword evidence="3" id="KW-1185">Reference proteome</keyword>
<feature type="transmembrane region" description="Helical" evidence="1">
    <location>
        <begin position="98"/>
        <end position="118"/>
    </location>
</feature>
<evidence type="ECO:0000256" key="1">
    <source>
        <dbReference type="SAM" id="Phobius"/>
    </source>
</evidence>
<keyword evidence="1" id="KW-0472">Membrane</keyword>
<dbReference type="EMBL" id="CAHIKZ030000011">
    <property type="protein sequence ID" value="CAE1140329.1"/>
    <property type="molecule type" value="Genomic_DNA"/>
</dbReference>
<keyword evidence="1" id="KW-1133">Transmembrane helix</keyword>
<dbReference type="Proteomes" id="UP000597762">
    <property type="component" value="Unassembled WGS sequence"/>
</dbReference>
<reference evidence="2" key="1">
    <citation type="submission" date="2021-01" db="EMBL/GenBank/DDBJ databases">
        <authorList>
            <person name="Li R."/>
            <person name="Bekaert M."/>
        </authorList>
    </citation>
    <scope>NUCLEOTIDE SEQUENCE</scope>
    <source>
        <strain evidence="2">Farmed</strain>
    </source>
</reference>
<proteinExistence type="predicted"/>
<comment type="caution">
    <text evidence="2">The sequence shown here is derived from an EMBL/GenBank/DDBJ whole genome shotgun (WGS) entry which is preliminary data.</text>
</comment>
<evidence type="ECO:0000313" key="2">
    <source>
        <dbReference type="EMBL" id="CAE1140329.1"/>
    </source>
</evidence>
<name>A0A812AK60_ACAPH</name>
<organism evidence="2 3">
    <name type="scientific">Acanthosepion pharaonis</name>
    <name type="common">Pharaoh cuttlefish</name>
    <name type="synonym">Sepia pharaonis</name>
    <dbReference type="NCBI Taxonomy" id="158019"/>
    <lineage>
        <taxon>Eukaryota</taxon>
        <taxon>Metazoa</taxon>
        <taxon>Spiralia</taxon>
        <taxon>Lophotrochozoa</taxon>
        <taxon>Mollusca</taxon>
        <taxon>Cephalopoda</taxon>
        <taxon>Coleoidea</taxon>
        <taxon>Decapodiformes</taxon>
        <taxon>Sepiida</taxon>
        <taxon>Sepiina</taxon>
        <taxon>Sepiidae</taxon>
        <taxon>Acanthosepion</taxon>
    </lineage>
</organism>
<protein>
    <submittedName>
        <fullName evidence="2">Uncharacterized protein</fullName>
    </submittedName>
</protein>
<sequence>MFFTFAVEKLLNVLYFCCRETVECSLLLLSFSFSLSLGVPQFLSSLLSLFVSPLTLSLSLSGIWSPFVSVPSPGMWSLFPSLSLSLSLASRPHEPLSLWHLLAFSLYVFLFLTSGRLWSPRASIYLISLSPFAPVSVSLWPPGDSLCRSSSLLSLWPFTSMGDPLSPIIPVSVSLSPFVPLCSPVRFLSLSLLFLCWK</sequence>
<gene>
    <name evidence="2" type="ORF">SPHA_547</name>
</gene>
<accession>A0A812AK60</accession>
<dbReference type="AlphaFoldDB" id="A0A812AK60"/>
<keyword evidence="1" id="KW-0812">Transmembrane</keyword>
<evidence type="ECO:0000313" key="3">
    <source>
        <dbReference type="Proteomes" id="UP000597762"/>
    </source>
</evidence>